<dbReference type="KEGG" id="rhp:LPB142_02440"/>
<reference evidence="2 3" key="1">
    <citation type="submission" date="2016-10" db="EMBL/GenBank/DDBJ databases">
        <title>Rhodobacter sp. LPB0142, isolated from sea water.</title>
        <authorList>
            <person name="Kim E."/>
            <person name="Yi H."/>
        </authorList>
    </citation>
    <scope>NUCLEOTIDE SEQUENCE [LARGE SCALE GENOMIC DNA]</scope>
    <source>
        <strain evidence="2 3">LPB0142</strain>
    </source>
</reference>
<dbReference type="PROSITE" id="PS51186">
    <property type="entry name" value="GNAT"/>
    <property type="match status" value="1"/>
</dbReference>
<dbReference type="AlphaFoldDB" id="A0A1D9M8X9"/>
<dbReference type="InterPro" id="IPR016181">
    <property type="entry name" value="Acyl_CoA_acyltransferase"/>
</dbReference>
<evidence type="ECO:0000259" key="1">
    <source>
        <dbReference type="PROSITE" id="PS51186"/>
    </source>
</evidence>
<dbReference type="CDD" id="cd04301">
    <property type="entry name" value="NAT_SF"/>
    <property type="match status" value="1"/>
</dbReference>
<protein>
    <recommendedName>
        <fullName evidence="1">N-acetyltransferase domain-containing protein</fullName>
    </recommendedName>
</protein>
<sequence length="184" mass="19889">MPMSATLLKSTLQFPAPRAGWGGLAGLRRLFAPQEPGPAQPLGPRDTGLVILHFATLDTADRIARFNANLRFDALSARYRALDWASYRVLGVRLGRRLIAVAELAPTQLDGRPARELALSVQGPWQHSGVGERLMRAALADCHAEGVPMVVFTTAQNHGMIHLAEKFGGAAQSLGPDLRYTFAP</sequence>
<dbReference type="SUPFAM" id="SSF55729">
    <property type="entry name" value="Acyl-CoA N-acyltransferases (Nat)"/>
    <property type="match status" value="1"/>
</dbReference>
<dbReference type="GO" id="GO:0016747">
    <property type="term" value="F:acyltransferase activity, transferring groups other than amino-acyl groups"/>
    <property type="evidence" value="ECO:0007669"/>
    <property type="project" value="InterPro"/>
</dbReference>
<keyword evidence="3" id="KW-1185">Reference proteome</keyword>
<dbReference type="EMBL" id="CP017781">
    <property type="protein sequence ID" value="AOZ68312.1"/>
    <property type="molecule type" value="Genomic_DNA"/>
</dbReference>
<dbReference type="Pfam" id="PF00583">
    <property type="entry name" value="Acetyltransf_1"/>
    <property type="match status" value="1"/>
</dbReference>
<feature type="domain" description="N-acetyltransferase" evidence="1">
    <location>
        <begin position="49"/>
        <end position="184"/>
    </location>
</feature>
<proteinExistence type="predicted"/>
<evidence type="ECO:0000313" key="3">
    <source>
        <dbReference type="Proteomes" id="UP000176562"/>
    </source>
</evidence>
<dbReference type="Gene3D" id="3.40.630.30">
    <property type="match status" value="1"/>
</dbReference>
<accession>A0A1D9M8X9</accession>
<organism evidence="2 3">
    <name type="scientific">Rhodobacter xanthinilyticus</name>
    <dbReference type="NCBI Taxonomy" id="1850250"/>
    <lineage>
        <taxon>Bacteria</taxon>
        <taxon>Pseudomonadati</taxon>
        <taxon>Pseudomonadota</taxon>
        <taxon>Alphaproteobacteria</taxon>
        <taxon>Rhodobacterales</taxon>
        <taxon>Rhodobacter group</taxon>
        <taxon>Rhodobacter</taxon>
    </lineage>
</organism>
<evidence type="ECO:0000313" key="2">
    <source>
        <dbReference type="EMBL" id="AOZ68312.1"/>
    </source>
</evidence>
<dbReference type="Proteomes" id="UP000176562">
    <property type="component" value="Chromosome"/>
</dbReference>
<name>A0A1D9M8X9_9RHOB</name>
<gene>
    <name evidence="2" type="ORF">LPB142_02440</name>
</gene>
<dbReference type="InterPro" id="IPR000182">
    <property type="entry name" value="GNAT_dom"/>
</dbReference>